<dbReference type="PROSITE" id="PS50181">
    <property type="entry name" value="FBOX"/>
    <property type="match status" value="1"/>
</dbReference>
<dbReference type="OMA" id="GWCMREA"/>
<proteinExistence type="predicted"/>
<evidence type="ECO:0000313" key="3">
    <source>
        <dbReference type="EMBL" id="ETN63336.1"/>
    </source>
</evidence>
<dbReference type="InterPro" id="IPR001810">
    <property type="entry name" value="F-box_dom"/>
</dbReference>
<evidence type="ECO:0000313" key="4">
    <source>
        <dbReference type="EnsemblMetazoa" id="ADAC004953-PA"/>
    </source>
</evidence>
<gene>
    <name evidence="3" type="ORF">AND_004953</name>
</gene>
<dbReference type="Pfam" id="PF12937">
    <property type="entry name" value="F-box-like"/>
    <property type="match status" value="1"/>
</dbReference>
<keyword evidence="1" id="KW-0833">Ubl conjugation pathway</keyword>
<evidence type="ECO:0000256" key="1">
    <source>
        <dbReference type="ARBA" id="ARBA00022786"/>
    </source>
</evidence>
<evidence type="ECO:0000313" key="5">
    <source>
        <dbReference type="Proteomes" id="UP000000673"/>
    </source>
</evidence>
<sequence>MSKRSLRSWAPTYAMSANSDLYVHEATFHETEIEQYVTYVVQASDQYASTGSITYAAFNLVGRPNHFPNMGDFSDTFLMSRYGNWWQQMPSAIEEFGLENVPENLKPSDSYVLCCFDDKVFPLGLEVCETLSAGAIQKVWMRTAIDAETQNAVWALLWDRATDPAENIFSENSALPFTIKLRHLHKPGRILMVELNYRHLDYHAGIDSIMLKGGAKPPVYIPTNRSAPNIQMITKQQEGRNQTMHQNSSSTRIDQLPEELLYAVFQHLDLISLARAARVCNKFHRVARDSRLYFVLNLRPYWMMISWQFYQWATLRTSMCRKLNVSWNPDSDIQLTIQLMHLVQSCCRTLTHLHLSYNAAVNENLLNMVIQNCTQLQELSIDGCWAVNRLSLKNEQRTLTNLVRLNMTDNGWLDTSTLLQIVANNPNLKHLNINFCNSLVLPDLFELLGSKNRQLISLNAVKAGKLTSEALCCLATCTRLQEIDIGWTFQELNWQTEHLRSLLLACPGIRKLFLSATRDLQDNDLLTIAGTCSKLEQLSLVGCNNISAIGIQYVLEKCKNLKLLDISHCDGVENENVLAWQCIYTTVIKRIEPTQ</sequence>
<dbReference type="InterPro" id="IPR032675">
    <property type="entry name" value="LRR_dom_sf"/>
</dbReference>
<protein>
    <recommendedName>
        <fullName evidence="2">F-box domain-containing protein</fullName>
    </recommendedName>
</protein>
<organism evidence="3">
    <name type="scientific">Anopheles darlingi</name>
    <name type="common">Mosquito</name>
    <dbReference type="NCBI Taxonomy" id="43151"/>
    <lineage>
        <taxon>Eukaryota</taxon>
        <taxon>Metazoa</taxon>
        <taxon>Ecdysozoa</taxon>
        <taxon>Arthropoda</taxon>
        <taxon>Hexapoda</taxon>
        <taxon>Insecta</taxon>
        <taxon>Pterygota</taxon>
        <taxon>Neoptera</taxon>
        <taxon>Endopterygota</taxon>
        <taxon>Diptera</taxon>
        <taxon>Nematocera</taxon>
        <taxon>Culicoidea</taxon>
        <taxon>Culicidae</taxon>
        <taxon>Anophelinae</taxon>
        <taxon>Anopheles</taxon>
    </lineage>
</organism>
<dbReference type="PANTHER" id="PTHR38926:SF72">
    <property type="entry name" value="IM:7136021-RELATED"/>
    <property type="match status" value="1"/>
</dbReference>
<dbReference type="VEuPathDB" id="VectorBase:ADAR2_010380"/>
<dbReference type="SUPFAM" id="SSF81383">
    <property type="entry name" value="F-box domain"/>
    <property type="match status" value="1"/>
</dbReference>
<dbReference type="AlphaFoldDB" id="W5JGZ6"/>
<dbReference type="eggNOG" id="KOG1947">
    <property type="taxonomic scope" value="Eukaryota"/>
</dbReference>
<dbReference type="EnsemblMetazoa" id="ADAC004953-RA">
    <property type="protein sequence ID" value="ADAC004953-PA"/>
    <property type="gene ID" value="ADAC004953"/>
</dbReference>
<dbReference type="FunCoup" id="W5JGZ6">
    <property type="interactions" value="13"/>
</dbReference>
<dbReference type="InterPro" id="IPR036047">
    <property type="entry name" value="F-box-like_dom_sf"/>
</dbReference>
<dbReference type="PANTHER" id="PTHR38926">
    <property type="entry name" value="F-BOX DOMAIN CONTAINING PROTEIN, EXPRESSED"/>
    <property type="match status" value="1"/>
</dbReference>
<reference evidence="4" key="4">
    <citation type="submission" date="2015-06" db="UniProtKB">
        <authorList>
            <consortium name="EnsemblMetazoa"/>
        </authorList>
    </citation>
    <scope>IDENTIFICATION</scope>
</reference>
<reference evidence="3 5" key="1">
    <citation type="journal article" date="2010" name="BMC Genomics">
        <title>Combination of measures distinguishes pre-miRNAs from other stem-loops in the genome of the newly sequenced Anopheles darlingi.</title>
        <authorList>
            <person name="Mendes N.D."/>
            <person name="Freitas A.T."/>
            <person name="Vasconcelos A.T."/>
            <person name="Sagot M.F."/>
        </authorList>
    </citation>
    <scope>NUCLEOTIDE SEQUENCE</scope>
</reference>
<accession>W5JGZ6</accession>
<dbReference type="InterPro" id="IPR006553">
    <property type="entry name" value="Leu-rich_rpt_Cys-con_subtyp"/>
</dbReference>
<dbReference type="Gene3D" id="3.80.10.10">
    <property type="entry name" value="Ribonuclease Inhibitor"/>
    <property type="match status" value="2"/>
</dbReference>
<keyword evidence="5" id="KW-1185">Reference proteome</keyword>
<name>W5JGZ6_ANODA</name>
<reference evidence="3" key="2">
    <citation type="submission" date="2010-05" db="EMBL/GenBank/DDBJ databases">
        <authorList>
            <person name="Almeida L.G."/>
            <person name="Nicolas M.F."/>
            <person name="Souza R.C."/>
            <person name="Vasconcelos A.T.R."/>
        </authorList>
    </citation>
    <scope>NUCLEOTIDE SEQUENCE</scope>
</reference>
<dbReference type="STRING" id="43151.W5JGZ6"/>
<dbReference type="SMART" id="SM00256">
    <property type="entry name" value="FBOX"/>
    <property type="match status" value="1"/>
</dbReference>
<dbReference type="VEuPathDB" id="VectorBase:ADAC004953"/>
<dbReference type="Proteomes" id="UP000000673">
    <property type="component" value="Unassembled WGS sequence"/>
</dbReference>
<dbReference type="HOGENOM" id="CLU_024764_2_0_1"/>
<feature type="domain" description="F-box" evidence="2">
    <location>
        <begin position="250"/>
        <end position="296"/>
    </location>
</feature>
<reference evidence="3" key="3">
    <citation type="journal article" date="2013" name="Nucleic Acids Res.">
        <title>The genome of Anopheles darlingi, the main neotropical malaria vector.</title>
        <authorList>
            <person name="Marinotti O."/>
            <person name="Cerqueira G.C."/>
            <person name="de Almeida L.G."/>
            <person name="Ferro M.I."/>
            <person name="Loreto E.L."/>
            <person name="Zaha A."/>
            <person name="Teixeira S.M."/>
            <person name="Wespiser A.R."/>
            <person name="Almeida E Silva A."/>
            <person name="Schlindwein A.D."/>
            <person name="Pacheco A.C."/>
            <person name="Silva A.L."/>
            <person name="Graveley B.R."/>
            <person name="Walenz B.P."/>
            <person name="Lima Bde A."/>
            <person name="Ribeiro C.A."/>
            <person name="Nunes-Silva C.G."/>
            <person name="de Carvalho C.R."/>
            <person name="Soares C.M."/>
            <person name="de Menezes C.B."/>
            <person name="Matiolli C."/>
            <person name="Caffrey D."/>
            <person name="Araujo D.A."/>
            <person name="de Oliveira D.M."/>
            <person name="Golenbock D."/>
            <person name="Grisard E.C."/>
            <person name="Fantinatti-Garboggini F."/>
            <person name="de Carvalho F.M."/>
            <person name="Barcellos F.G."/>
            <person name="Prosdocimi F."/>
            <person name="May G."/>
            <person name="Azevedo Junior G.M."/>
            <person name="Guimaraes G.M."/>
            <person name="Goldman G.H."/>
            <person name="Padilha I.Q."/>
            <person name="Batista Jda S."/>
            <person name="Ferro J.A."/>
            <person name="Ribeiro J.M."/>
            <person name="Fietto J.L."/>
            <person name="Dabbas K.M."/>
            <person name="Cerdeira L."/>
            <person name="Agnez-Lima L.F."/>
            <person name="Brocchi M."/>
            <person name="de Carvalho M.O."/>
            <person name="Teixeira Mde M."/>
            <person name="Diniz Maia Mde M."/>
            <person name="Goldman M.H."/>
            <person name="Cruz Schneider M.P."/>
            <person name="Felipe M.S."/>
            <person name="Hungria M."/>
            <person name="Nicolas M.F."/>
            <person name="Pereira M."/>
            <person name="Montes M.A."/>
            <person name="Cantao M.E."/>
            <person name="Vincentz M."/>
            <person name="Rafael M.S."/>
            <person name="Silverman N."/>
            <person name="Stoco P.H."/>
            <person name="Souza R.C."/>
            <person name="Vicentini R."/>
            <person name="Gazzinelli R.T."/>
            <person name="Neves Rde O."/>
            <person name="Silva R."/>
            <person name="Astolfi-Filho S."/>
            <person name="Maciel T.E."/>
            <person name="Urmenyi T.P."/>
            <person name="Tadei W.P."/>
            <person name="Camargo E.P."/>
            <person name="de Vasconcelos A.T."/>
        </authorList>
    </citation>
    <scope>NUCLEOTIDE SEQUENCE</scope>
</reference>
<evidence type="ECO:0000259" key="2">
    <source>
        <dbReference type="PROSITE" id="PS50181"/>
    </source>
</evidence>
<dbReference type="SMART" id="SM00367">
    <property type="entry name" value="LRR_CC"/>
    <property type="match status" value="5"/>
</dbReference>
<dbReference type="SUPFAM" id="SSF52047">
    <property type="entry name" value="RNI-like"/>
    <property type="match status" value="1"/>
</dbReference>
<dbReference type="EMBL" id="ADMH02001263">
    <property type="protein sequence ID" value="ETN63336.1"/>
    <property type="molecule type" value="Genomic_DNA"/>
</dbReference>